<organism evidence="1 2">
    <name type="scientific">Magnetospirillum aberrantis SpK</name>
    <dbReference type="NCBI Taxonomy" id="908842"/>
    <lineage>
        <taxon>Bacteria</taxon>
        <taxon>Pseudomonadati</taxon>
        <taxon>Pseudomonadota</taxon>
        <taxon>Alphaproteobacteria</taxon>
        <taxon>Rhodospirillales</taxon>
        <taxon>Rhodospirillaceae</taxon>
        <taxon>Magnetospirillum</taxon>
    </lineage>
</organism>
<name>A0A7C9QT54_9PROT</name>
<protein>
    <submittedName>
        <fullName evidence="1">Uncharacterized protein</fullName>
    </submittedName>
</protein>
<dbReference type="AlphaFoldDB" id="A0A7C9QT54"/>
<evidence type="ECO:0000313" key="2">
    <source>
        <dbReference type="Proteomes" id="UP000480684"/>
    </source>
</evidence>
<dbReference type="RefSeq" id="WP_163677398.1">
    <property type="nucleotide sequence ID" value="NZ_JAAIYP010000034.1"/>
</dbReference>
<keyword evidence="2" id="KW-1185">Reference proteome</keyword>
<dbReference type="Proteomes" id="UP000480684">
    <property type="component" value="Unassembled WGS sequence"/>
</dbReference>
<proteinExistence type="predicted"/>
<dbReference type="EMBL" id="JAAIYP010000034">
    <property type="protein sequence ID" value="NFV80023.1"/>
    <property type="molecule type" value="Genomic_DNA"/>
</dbReference>
<sequence>MELLRPEELASAEATFANHALETLMAVMIERGILPAEAASEMLGRMHAFFAQEAEAKPEFARQHTWWGVRTELLAQRLDVPLPD</sequence>
<comment type="caution">
    <text evidence="1">The sequence shown here is derived from an EMBL/GenBank/DDBJ whole genome shotgun (WGS) entry which is preliminary data.</text>
</comment>
<reference evidence="1 2" key="1">
    <citation type="submission" date="2020-02" db="EMBL/GenBank/DDBJ databases">
        <authorList>
            <person name="Dziuba M."/>
            <person name="Kuznetsov B."/>
            <person name="Mardanov A."/>
            <person name="Ravin N."/>
            <person name="Grouzdev D."/>
        </authorList>
    </citation>
    <scope>NUCLEOTIDE SEQUENCE [LARGE SCALE GENOMIC DNA]</scope>
    <source>
        <strain evidence="1 2">SpK</strain>
    </source>
</reference>
<accession>A0A7C9QT54</accession>
<evidence type="ECO:0000313" key="1">
    <source>
        <dbReference type="EMBL" id="NFV80023.1"/>
    </source>
</evidence>
<gene>
    <name evidence="1" type="ORF">G4223_07865</name>
</gene>